<accession>A0AC34QHD4</accession>
<evidence type="ECO:0000313" key="2">
    <source>
        <dbReference type="WBParaSite" id="JU765_v2.g16393.t2"/>
    </source>
</evidence>
<name>A0AC34QHD4_9BILA</name>
<dbReference type="Proteomes" id="UP000887576">
    <property type="component" value="Unplaced"/>
</dbReference>
<sequence>MALDSLVEAVTTYNTKSPFKYLYAGPYLSVYALWLYLWLGIYGRDEHWDIGIAGIVIIALIQVLLVLFCYWFVSINCLFTCVYVKNPKNASCIRVDPTPNNGWSELVPLKRANRPDGTVRLWFVFQEVVYNYDDEKKHFASVEYDTNRPFSYYKKCHGLESDEQLANTRFEYGSNKMVMKVPLFSELFIERATAPFFVFQVFCVGLWCLEDMWYYSLFTLMMLVTFEATIVKQQLRNMSEIYKMGNKPYDVNVYRGKKWVKISTDNLVCGDIVSIGRLNEEVTIPCDLLLLKGHCIVDESMLTGESIPQMKESIEEVENDRYFDFNYDGKLHVIYGGTKIVQHTPPSKETAFRAPDGNCVCCVLRTGFNTSQGSLLRTIMFGVKRVTANNLETFGFIVFLLIFAIAAAAYLWIKGTEDESRSRFKLFLECSLILTSVIPPELPIELSLAVNNSLIALQKLGVYCTEPFRIPFAGKVDICCFDKTGTLTTDKMVMEGIAGFNGYNDDGDVNVIENSSDIPEKTTLVLAGCQSLVRFEDELVGDPLEKACLAWINWNVSKSDFVLPSKGKLPPLKIVHRYHFSSQLRRMTVVASYNVPGISDLKYLALVKGAPEVLRDMYETLPDDYDKMYQKLALLGARILALGMREITDFNRQDLRDRSREFYEEKLQFAGFVVIRCPLKPDTRQMIREIVDSSHRVVMITGDNPLTACHVGQVLRFTSKRKNIFILDIPEDDSPPIWKSMDGSETLKLIPENRQEMNVFLGAHEFCLTGAGFSYLISHHHDFLKQIIVNVRIFARMSPKQKEKVINLLKALGYITLMCGDGTNDVGALKHANVGVALLSHPYDATKKNKKEPEKSPQNGVPTVKDVAPQKPMPAAPIHRRGVNRQIDNRLARHQGSVQNAQNRLENLMRQLEEEEAAQVIKLGDASIAAPFTSKYTSIQSICHIIKQGRCTLVTTLQMFKILALNALVLAYSQSVLYLDGVKFSDSQATIQGLLLAACFLFISRSRPLKTLSKQRPVPNIFNAYTLLTVTLQFLIHFSGLLYIVQEAHRLEPRGKVDLQAEFTPNLLNTAVYVMSMALQVATFATNYRGRPFMESLTENKPMLYSVVGSGIGVFALAANLMPELNEQIQLVQLPDEFRYKLVCCVLGDFVATYAIDRILNYLLGDMRALNRFRENKGKGKTRKFRIARGKAVKVLRKMMGRMLVLTGMQRAKRKCVSRIITQTKRGPKTVLYAVFERKCREVVILIPDVNYCPCRFYRHLGRRDNRITSCPHILAILFAEAVDIFGKDYHVTKRVYRRLLAFQAADNVPTFYGFNLLMYPP</sequence>
<reference evidence="2" key="1">
    <citation type="submission" date="2022-11" db="UniProtKB">
        <authorList>
            <consortium name="WormBaseParasite"/>
        </authorList>
    </citation>
    <scope>IDENTIFICATION</scope>
</reference>
<proteinExistence type="predicted"/>
<protein>
    <submittedName>
        <fullName evidence="2">SWIM-type domain-containing protein</fullName>
    </submittedName>
</protein>
<evidence type="ECO:0000313" key="1">
    <source>
        <dbReference type="Proteomes" id="UP000887576"/>
    </source>
</evidence>
<organism evidence="1 2">
    <name type="scientific">Panagrolaimus sp. JU765</name>
    <dbReference type="NCBI Taxonomy" id="591449"/>
    <lineage>
        <taxon>Eukaryota</taxon>
        <taxon>Metazoa</taxon>
        <taxon>Ecdysozoa</taxon>
        <taxon>Nematoda</taxon>
        <taxon>Chromadorea</taxon>
        <taxon>Rhabditida</taxon>
        <taxon>Tylenchina</taxon>
        <taxon>Panagrolaimomorpha</taxon>
        <taxon>Panagrolaimoidea</taxon>
        <taxon>Panagrolaimidae</taxon>
        <taxon>Panagrolaimus</taxon>
    </lineage>
</organism>
<dbReference type="WBParaSite" id="JU765_v2.g16393.t2">
    <property type="protein sequence ID" value="JU765_v2.g16393.t2"/>
    <property type="gene ID" value="JU765_v2.g16393"/>
</dbReference>